<dbReference type="PROSITE" id="PS51831">
    <property type="entry name" value="HD"/>
    <property type="match status" value="1"/>
</dbReference>
<dbReference type="InterPro" id="IPR006261">
    <property type="entry name" value="dGTPase"/>
</dbReference>
<dbReference type="NCBIfam" id="TIGR01353">
    <property type="entry name" value="dGTP_triPase"/>
    <property type="match status" value="1"/>
</dbReference>
<reference evidence="5" key="1">
    <citation type="submission" date="2020-02" db="EMBL/GenBank/DDBJ databases">
        <authorList>
            <person name="Meier V. D."/>
        </authorList>
    </citation>
    <scope>NUCLEOTIDE SEQUENCE</scope>
    <source>
        <strain evidence="5">AVDCRST_MAG46</strain>
    </source>
</reference>
<organism evidence="5">
    <name type="scientific">uncultured Nocardioidaceae bacterium</name>
    <dbReference type="NCBI Taxonomy" id="253824"/>
    <lineage>
        <taxon>Bacteria</taxon>
        <taxon>Bacillati</taxon>
        <taxon>Actinomycetota</taxon>
        <taxon>Actinomycetes</taxon>
        <taxon>Propionibacteriales</taxon>
        <taxon>Nocardioidaceae</taxon>
        <taxon>environmental samples</taxon>
    </lineage>
</organism>
<feature type="domain" description="HD" evidence="4">
    <location>
        <begin position="65"/>
        <end position="225"/>
    </location>
</feature>
<dbReference type="EMBL" id="CADCUD010000121">
    <property type="protein sequence ID" value="CAA9339237.1"/>
    <property type="molecule type" value="Genomic_DNA"/>
</dbReference>
<name>A0A6J4LQF0_9ACTN</name>
<dbReference type="Pfam" id="PF13286">
    <property type="entry name" value="HD_assoc"/>
    <property type="match status" value="1"/>
</dbReference>
<protein>
    <recommendedName>
        <fullName evidence="2">Deoxyguanosinetriphosphate triphosphohydrolase-like protein</fullName>
    </recommendedName>
</protein>
<evidence type="ECO:0000256" key="2">
    <source>
        <dbReference type="HAMAP-Rule" id="MF_01212"/>
    </source>
</evidence>
<dbReference type="NCBIfam" id="NF002829">
    <property type="entry name" value="PRK03007.1"/>
    <property type="match status" value="1"/>
</dbReference>
<evidence type="ECO:0000256" key="1">
    <source>
        <dbReference type="ARBA" id="ARBA00022801"/>
    </source>
</evidence>
<dbReference type="InterPro" id="IPR003607">
    <property type="entry name" value="HD/PDEase_dom"/>
</dbReference>
<dbReference type="SUPFAM" id="SSF109604">
    <property type="entry name" value="HD-domain/PDEase-like"/>
    <property type="match status" value="1"/>
</dbReference>
<dbReference type="GO" id="GO:0006203">
    <property type="term" value="P:dGTP catabolic process"/>
    <property type="evidence" value="ECO:0007669"/>
    <property type="project" value="TreeGrafter"/>
</dbReference>
<dbReference type="PANTHER" id="PTHR11373">
    <property type="entry name" value="DEOXYNUCLEOSIDE TRIPHOSPHATE TRIPHOSPHOHYDROLASE"/>
    <property type="match status" value="1"/>
</dbReference>
<dbReference type="HAMAP" id="MF_01212">
    <property type="entry name" value="dGTPase_type2"/>
    <property type="match status" value="1"/>
</dbReference>
<evidence type="ECO:0000259" key="4">
    <source>
        <dbReference type="PROSITE" id="PS51831"/>
    </source>
</evidence>
<dbReference type="Gene3D" id="1.10.3210.10">
    <property type="entry name" value="Hypothetical protein af1432"/>
    <property type="match status" value="1"/>
</dbReference>
<dbReference type="SMART" id="SM00471">
    <property type="entry name" value="HDc"/>
    <property type="match status" value="1"/>
</dbReference>
<dbReference type="CDD" id="cd00077">
    <property type="entry name" value="HDc"/>
    <property type="match status" value="1"/>
</dbReference>
<dbReference type="AlphaFoldDB" id="A0A6J4LQF0"/>
<evidence type="ECO:0000256" key="3">
    <source>
        <dbReference type="SAM" id="MobiDB-lite"/>
    </source>
</evidence>
<dbReference type="InterPro" id="IPR006675">
    <property type="entry name" value="HDIG_dom"/>
</dbReference>
<evidence type="ECO:0000313" key="5">
    <source>
        <dbReference type="EMBL" id="CAA9339237.1"/>
    </source>
</evidence>
<gene>
    <name evidence="5" type="ORF">AVDCRST_MAG46-1892</name>
</gene>
<dbReference type="NCBIfam" id="TIGR00277">
    <property type="entry name" value="HDIG"/>
    <property type="match status" value="1"/>
</dbReference>
<dbReference type="InterPro" id="IPR006674">
    <property type="entry name" value="HD_domain"/>
</dbReference>
<comment type="similarity">
    <text evidence="2">Belongs to the dGTPase family. Type 2 subfamily.</text>
</comment>
<dbReference type="Pfam" id="PF01966">
    <property type="entry name" value="HD"/>
    <property type="match status" value="1"/>
</dbReference>
<keyword evidence="1 2" id="KW-0378">Hydrolase</keyword>
<dbReference type="InterPro" id="IPR026875">
    <property type="entry name" value="PHydrolase_assoc_dom"/>
</dbReference>
<dbReference type="InterPro" id="IPR050135">
    <property type="entry name" value="dGTPase-like"/>
</dbReference>
<proteinExistence type="inferred from homology"/>
<dbReference type="GO" id="GO:0008832">
    <property type="term" value="F:dGTPase activity"/>
    <property type="evidence" value="ECO:0007669"/>
    <property type="project" value="TreeGrafter"/>
</dbReference>
<sequence length="425" mass="45665">MEQRPPGEAYTGRDVERLVPEPTKRPGRTAFERDRARVLHAAAFRRLSAKTQVVGPATDDFVRNRLTHSLEVAQVARELGSALGCDPDVVETAALAHDLGHPPFGHNGERALHEVAAGIGGFEGNAQTFAILVRLEPKTLDAHGRSVGLNLTRAVLDACCKYPWQLADAPAPVGIHSDGSQRVMSKFGVYAHDAPTFDWLRAGVPGPGRCLEAQVMDLADDIAYSVHDVEDAVAGDHLDLLALDSPDEVASVFAAVRDWYLPGAEDDSLAAAVDRLRALDPWPRARYDATLQASVGLKALTSSLIGRFCAATQAATHAAHGTGRLSRYAADLVVPGDVVAEVAVLKGIAAHFVMRRDDRVSLLLEQRATLTELVRLLGARPEAMEPLFAQQHAAASDDATRLRVVVDQVASLTDPSATTWLHRLA</sequence>
<feature type="region of interest" description="Disordered" evidence="3">
    <location>
        <begin position="1"/>
        <end position="28"/>
    </location>
</feature>
<accession>A0A6J4LQF0</accession>
<dbReference type="PANTHER" id="PTHR11373:SF32">
    <property type="entry name" value="DEOXYGUANOSINETRIPHOSPHATE TRIPHOSPHOHYDROLASE"/>
    <property type="match status" value="1"/>
</dbReference>
<dbReference type="InterPro" id="IPR023023">
    <property type="entry name" value="dNTPase_2"/>
</dbReference>